<dbReference type="EMBL" id="FNVN01000005">
    <property type="protein sequence ID" value="SEG62111.1"/>
    <property type="molecule type" value="Genomic_DNA"/>
</dbReference>
<feature type="domain" description="IclR-ED" evidence="5">
    <location>
        <begin position="69"/>
        <end position="253"/>
    </location>
</feature>
<evidence type="ECO:0000259" key="5">
    <source>
        <dbReference type="PROSITE" id="PS51078"/>
    </source>
</evidence>
<dbReference type="GO" id="GO:0003700">
    <property type="term" value="F:DNA-binding transcription factor activity"/>
    <property type="evidence" value="ECO:0007669"/>
    <property type="project" value="TreeGrafter"/>
</dbReference>
<keyword evidence="1" id="KW-0805">Transcription regulation</keyword>
<dbReference type="PROSITE" id="PS51077">
    <property type="entry name" value="HTH_ICLR"/>
    <property type="match status" value="1"/>
</dbReference>
<evidence type="ECO:0000313" key="7">
    <source>
        <dbReference type="EMBL" id="SEG62111.1"/>
    </source>
</evidence>
<keyword evidence="2" id="KW-0238">DNA-binding</keyword>
<dbReference type="KEGG" id="hlm:DV707_16925"/>
<sequence>MGQEAKNPVKAAETTFEIIQALKELDGAGVTELATHLDLPKSTVHNYLSTLHQEEYIVKSGSEYEVGIKFLELGNYARDRMRIYEIAKPEIDSLADQTGELVNLLVEEHGKGVYIYQAAGQQSVRVDSSVGSRVYLHATAFGKAMLANYSPERVDRIIESHGLPQFTDRTSATRAELESDFETIRDQGYAIDDEERLSGLRCIGTEIKANDGRVLGGVSISGPVNRLNGSYLREELPDILLETANVIELNITYS</sequence>
<keyword evidence="3" id="KW-0804">Transcription</keyword>
<dbReference type="PANTHER" id="PTHR30136">
    <property type="entry name" value="HELIX-TURN-HELIX TRANSCRIPTIONAL REGULATOR, ICLR FAMILY"/>
    <property type="match status" value="1"/>
</dbReference>
<dbReference type="InterPro" id="IPR005471">
    <property type="entry name" value="Tscrpt_reg_IclR_N"/>
</dbReference>
<dbReference type="InterPro" id="IPR036388">
    <property type="entry name" value="WH-like_DNA-bd_sf"/>
</dbReference>
<keyword evidence="8" id="KW-1185">Reference proteome</keyword>
<geneLocation type="plasmid" evidence="6">
    <name>unnamed2</name>
</geneLocation>
<dbReference type="Gene3D" id="3.30.450.40">
    <property type="match status" value="1"/>
</dbReference>
<proteinExistence type="predicted"/>
<evidence type="ECO:0000313" key="8">
    <source>
        <dbReference type="Proteomes" id="UP000236740"/>
    </source>
</evidence>
<reference evidence="6 9" key="2">
    <citation type="journal article" date="2019" name="Nat. Commun.">
        <title>A new type of DNA phosphorothioation-based antiviral system in archaea.</title>
        <authorList>
            <person name="Xiong L."/>
            <person name="Liu S."/>
            <person name="Chen S."/>
            <person name="Xiao Y."/>
            <person name="Zhu B."/>
            <person name="Gao Y."/>
            <person name="Zhang Y."/>
            <person name="Chen B."/>
            <person name="Luo J."/>
            <person name="Deng Z."/>
            <person name="Chen X."/>
            <person name="Wang L."/>
            <person name="Chen S."/>
        </authorList>
    </citation>
    <scope>NUCLEOTIDE SEQUENCE [LARGE SCALE GENOMIC DNA]</scope>
    <source>
        <strain evidence="6 9">CGMCC 1.10331</strain>
        <plasmid evidence="6 9">unnamed2</plasmid>
    </source>
</reference>
<dbReference type="SUPFAM" id="SSF46785">
    <property type="entry name" value="Winged helix' DNA-binding domain"/>
    <property type="match status" value="1"/>
</dbReference>
<name>A0A1H6BN40_9EURY</name>
<reference evidence="7 8" key="1">
    <citation type="submission" date="2016-10" db="EMBL/GenBank/DDBJ databases">
        <authorList>
            <person name="de Groot N.N."/>
        </authorList>
    </citation>
    <scope>NUCLEOTIDE SEQUENCE [LARGE SCALE GENOMIC DNA]</scope>
    <source>
        <strain evidence="7 8">CGMCC 1.10331</strain>
    </source>
</reference>
<evidence type="ECO:0000313" key="9">
    <source>
        <dbReference type="Proteomes" id="UP000296733"/>
    </source>
</evidence>
<accession>A0A1H6BN40</accession>
<dbReference type="SMART" id="SM00346">
    <property type="entry name" value="HTH_ICLR"/>
    <property type="match status" value="1"/>
</dbReference>
<dbReference type="GO" id="GO:0045892">
    <property type="term" value="P:negative regulation of DNA-templated transcription"/>
    <property type="evidence" value="ECO:0007669"/>
    <property type="project" value="TreeGrafter"/>
</dbReference>
<dbReference type="RefSeq" id="WP_103992561.1">
    <property type="nucleotide sequence ID" value="NZ_CP031313.1"/>
</dbReference>
<keyword evidence="6" id="KW-0614">Plasmid</keyword>
<dbReference type="InterPro" id="IPR050707">
    <property type="entry name" value="HTH_MetabolicPath_Reg"/>
</dbReference>
<dbReference type="InterPro" id="IPR036390">
    <property type="entry name" value="WH_DNA-bd_sf"/>
</dbReference>
<evidence type="ECO:0000256" key="3">
    <source>
        <dbReference type="ARBA" id="ARBA00023163"/>
    </source>
</evidence>
<dbReference type="OrthoDB" id="14763at2157"/>
<dbReference type="PANTHER" id="PTHR30136:SF35">
    <property type="entry name" value="HTH-TYPE TRANSCRIPTIONAL REGULATOR RV1719"/>
    <property type="match status" value="1"/>
</dbReference>
<protein>
    <submittedName>
        <fullName evidence="6">IclR family transcriptional regulator</fullName>
    </submittedName>
    <submittedName>
        <fullName evidence="7">Transcriptional regulator, IclR family</fullName>
    </submittedName>
</protein>
<dbReference type="SUPFAM" id="SSF55781">
    <property type="entry name" value="GAF domain-like"/>
    <property type="match status" value="1"/>
</dbReference>
<evidence type="ECO:0000256" key="1">
    <source>
        <dbReference type="ARBA" id="ARBA00023015"/>
    </source>
</evidence>
<dbReference type="AlphaFoldDB" id="A0A1H6BN40"/>
<evidence type="ECO:0000256" key="2">
    <source>
        <dbReference type="ARBA" id="ARBA00023125"/>
    </source>
</evidence>
<dbReference type="Proteomes" id="UP000296733">
    <property type="component" value="Plasmid unnamed2"/>
</dbReference>
<dbReference type="PROSITE" id="PS51078">
    <property type="entry name" value="ICLR_ED"/>
    <property type="match status" value="1"/>
</dbReference>
<evidence type="ECO:0000259" key="4">
    <source>
        <dbReference type="PROSITE" id="PS51077"/>
    </source>
</evidence>
<gene>
    <name evidence="6" type="ORF">DV707_16925</name>
    <name evidence="7" type="ORF">SAMN04488133_2878</name>
</gene>
<feature type="domain" description="HTH iclR-type" evidence="4">
    <location>
        <begin position="9"/>
        <end position="68"/>
    </location>
</feature>
<dbReference type="GeneID" id="39859806"/>
<dbReference type="InterPro" id="IPR029016">
    <property type="entry name" value="GAF-like_dom_sf"/>
</dbReference>
<dbReference type="GO" id="GO:0003677">
    <property type="term" value="F:DNA binding"/>
    <property type="evidence" value="ECO:0007669"/>
    <property type="project" value="UniProtKB-KW"/>
</dbReference>
<dbReference type="Pfam" id="PF01614">
    <property type="entry name" value="IclR_C"/>
    <property type="match status" value="1"/>
</dbReference>
<dbReference type="Gene3D" id="1.10.10.10">
    <property type="entry name" value="Winged helix-like DNA-binding domain superfamily/Winged helix DNA-binding domain"/>
    <property type="match status" value="1"/>
</dbReference>
<organism evidence="7 8">
    <name type="scientific">Halobellus limi</name>
    <dbReference type="NCBI Taxonomy" id="699433"/>
    <lineage>
        <taxon>Archaea</taxon>
        <taxon>Methanobacteriati</taxon>
        <taxon>Methanobacteriota</taxon>
        <taxon>Stenosarchaea group</taxon>
        <taxon>Halobacteria</taxon>
        <taxon>Halobacteriales</taxon>
        <taxon>Haloferacaceae</taxon>
        <taxon>Halobellus</taxon>
    </lineage>
</organism>
<dbReference type="EMBL" id="CP031313">
    <property type="protein sequence ID" value="QCC49419.1"/>
    <property type="molecule type" value="Genomic_DNA"/>
</dbReference>
<evidence type="ECO:0000313" key="6">
    <source>
        <dbReference type="EMBL" id="QCC49419.1"/>
    </source>
</evidence>
<dbReference type="InterPro" id="IPR014757">
    <property type="entry name" value="Tscrpt_reg_IclR_C"/>
</dbReference>
<dbReference type="Proteomes" id="UP000236740">
    <property type="component" value="Unassembled WGS sequence"/>
</dbReference>
<dbReference type="Pfam" id="PF09339">
    <property type="entry name" value="HTH_IclR"/>
    <property type="match status" value="1"/>
</dbReference>